<name>A0AB35U1Z7_9FIRM</name>
<gene>
    <name evidence="1" type="ORF">MOZ60_02420</name>
</gene>
<reference evidence="1 2" key="1">
    <citation type="submission" date="2022-03" db="EMBL/GenBank/DDBJ databases">
        <title>Novel taxa within the pig intestine.</title>
        <authorList>
            <person name="Wylensek D."/>
            <person name="Bishof K."/>
            <person name="Afrizal A."/>
            <person name="Clavel T."/>
        </authorList>
    </citation>
    <scope>NUCLEOTIDE SEQUENCE [LARGE SCALE GENOMIC DNA]</scope>
    <source>
        <strain evidence="1 2">CLA-KB-P133</strain>
    </source>
</reference>
<dbReference type="EMBL" id="JALBUR010000003">
    <property type="protein sequence ID" value="MDX8418944.1"/>
    <property type="molecule type" value="Genomic_DNA"/>
</dbReference>
<dbReference type="SUPFAM" id="SSF53474">
    <property type="entry name" value="alpha/beta-Hydrolases"/>
    <property type="match status" value="1"/>
</dbReference>
<evidence type="ECO:0008006" key="3">
    <source>
        <dbReference type="Google" id="ProtNLM"/>
    </source>
</evidence>
<dbReference type="Proteomes" id="UP001286174">
    <property type="component" value="Unassembled WGS sequence"/>
</dbReference>
<protein>
    <recommendedName>
        <fullName evidence="3">Esterase</fullName>
    </recommendedName>
</protein>
<organism evidence="1 2">
    <name type="scientific">Grylomicrobium aquisgranensis</name>
    <dbReference type="NCBI Taxonomy" id="2926318"/>
    <lineage>
        <taxon>Bacteria</taxon>
        <taxon>Bacillati</taxon>
        <taxon>Bacillota</taxon>
        <taxon>Erysipelotrichia</taxon>
        <taxon>Erysipelotrichales</taxon>
        <taxon>Erysipelotrichaceae</taxon>
        <taxon>Grylomicrobium</taxon>
    </lineage>
</organism>
<evidence type="ECO:0000313" key="1">
    <source>
        <dbReference type="EMBL" id="MDX8418944.1"/>
    </source>
</evidence>
<comment type="caution">
    <text evidence="1">The sequence shown here is derived from an EMBL/GenBank/DDBJ whole genome shotgun (WGS) entry which is preliminary data.</text>
</comment>
<accession>A0AB35U1Z7</accession>
<sequence>MPGFKFQEGSGIPVVWIGKEPQDIPVSNPILFVYDFDWDSCLSPWPSPKVFKKGHDFAGNADTFLAELKVHLPQKSILAGYSLAGLFALYAATKENCFAGVLCASGSLWYPGWIDWLKAHPVQAEAVYLSLGDTEKNSRNPVLASVEDKTLETQQYLSMTHTFVKEPGSHFADDTPRVVHGIQWLNSVL</sequence>
<dbReference type="InterPro" id="IPR029058">
    <property type="entry name" value="AB_hydrolase_fold"/>
</dbReference>
<dbReference type="AlphaFoldDB" id="A0AB35U1Z7"/>
<dbReference type="Gene3D" id="3.40.50.1820">
    <property type="entry name" value="alpha/beta hydrolase"/>
    <property type="match status" value="1"/>
</dbReference>
<proteinExistence type="predicted"/>
<dbReference type="RefSeq" id="WP_370595515.1">
    <property type="nucleotide sequence ID" value="NZ_JALBUR010000003.1"/>
</dbReference>
<keyword evidence="2" id="KW-1185">Reference proteome</keyword>
<evidence type="ECO:0000313" key="2">
    <source>
        <dbReference type="Proteomes" id="UP001286174"/>
    </source>
</evidence>